<dbReference type="InterPro" id="IPR032466">
    <property type="entry name" value="Metal_Hydrolase"/>
</dbReference>
<comment type="caution">
    <text evidence="5">The sequence shown here is derived from an EMBL/GenBank/DDBJ whole genome shotgun (WGS) entry which is preliminary data.</text>
</comment>
<protein>
    <submittedName>
        <fullName evidence="5">Alpha-D-ribose 1-methylphosphonate 5-triphosphate diphosphatase</fullName>
    </submittedName>
</protein>
<evidence type="ECO:0000256" key="1">
    <source>
        <dbReference type="ARBA" id="ARBA00010716"/>
    </source>
</evidence>
<sequence>MTRPYVTFENAQVLMPDGVATRALSMSDGWITEALQPRRIDLSGYLILPGIVDLHGDGFERHVAPRRGLVGDLGPGLRGLEAELAANGITTAVLAQYWSWEGGMRAPDFAKRLADALRVHPARADLIYQLRLELGCMRETDEVLAFIDQHKIPFVVFNDHLPHEALASGKRPPSLQGQALKSGRSPEEHRALMQSMHDAMPEIRAKLPAFCAELARRGIRMGSHDDMTAEERAAWRGMGAVIAEFPMARPPAEAGDPVILGAPNVVRGGSHKKKSISALELVQDGLCDALCSDYYYPAPFTAARKLVSLGWSLPEAWALVSANPATMIGLTDRGRLAPGARADLLMTDPDLSQVYATIAGGQVTWLAGDLAARMIA</sequence>
<dbReference type="InterPro" id="IPR013108">
    <property type="entry name" value="Amidohydro_3"/>
</dbReference>
<keyword evidence="2" id="KW-0378">Hydrolase</keyword>
<keyword evidence="6" id="KW-1185">Reference proteome</keyword>
<dbReference type="NCBIfam" id="NF011987">
    <property type="entry name" value="PRK15446.2-3"/>
    <property type="match status" value="1"/>
</dbReference>
<dbReference type="EMBL" id="BAABHW010000001">
    <property type="protein sequence ID" value="GAA5065526.1"/>
    <property type="molecule type" value="Genomic_DNA"/>
</dbReference>
<feature type="region of interest" description="Disordered" evidence="3">
    <location>
        <begin position="167"/>
        <end position="186"/>
    </location>
</feature>
<evidence type="ECO:0000313" key="6">
    <source>
        <dbReference type="Proteomes" id="UP001499910"/>
    </source>
</evidence>
<dbReference type="RefSeq" id="WP_259547042.1">
    <property type="nucleotide sequence ID" value="NZ_BAABHW010000001.1"/>
</dbReference>
<evidence type="ECO:0000259" key="4">
    <source>
        <dbReference type="Pfam" id="PF07969"/>
    </source>
</evidence>
<proteinExistence type="inferred from homology"/>
<evidence type="ECO:0000256" key="2">
    <source>
        <dbReference type="ARBA" id="ARBA00022801"/>
    </source>
</evidence>
<accession>A0ABP9KTI0</accession>
<dbReference type="PANTHER" id="PTHR11113">
    <property type="entry name" value="N-ACETYLGLUCOSAMINE-6-PHOSPHATE DEACETYLASE"/>
    <property type="match status" value="1"/>
</dbReference>
<comment type="similarity">
    <text evidence="1">Belongs to the metallo-dependent hydrolases superfamily. NagA family.</text>
</comment>
<evidence type="ECO:0000313" key="5">
    <source>
        <dbReference type="EMBL" id="GAA5065526.1"/>
    </source>
</evidence>
<dbReference type="Pfam" id="PF07969">
    <property type="entry name" value="Amidohydro_3"/>
    <property type="match status" value="1"/>
</dbReference>
<dbReference type="SUPFAM" id="SSF51338">
    <property type="entry name" value="Composite domain of metallo-dependent hydrolases"/>
    <property type="match status" value="1"/>
</dbReference>
<dbReference type="Proteomes" id="UP001499910">
    <property type="component" value="Unassembled WGS sequence"/>
</dbReference>
<name>A0ABP9KTI0_9RHOB</name>
<feature type="domain" description="Amidohydrolase 3" evidence="4">
    <location>
        <begin position="312"/>
        <end position="365"/>
    </location>
</feature>
<reference evidence="6" key="1">
    <citation type="journal article" date="2019" name="Int. J. Syst. Evol. Microbiol.">
        <title>The Global Catalogue of Microorganisms (GCM) 10K type strain sequencing project: providing services to taxonomists for standard genome sequencing and annotation.</title>
        <authorList>
            <consortium name="The Broad Institute Genomics Platform"/>
            <consortium name="The Broad Institute Genome Sequencing Center for Infectious Disease"/>
            <person name="Wu L."/>
            <person name="Ma J."/>
        </authorList>
    </citation>
    <scope>NUCLEOTIDE SEQUENCE [LARGE SCALE GENOMIC DNA]</scope>
    <source>
        <strain evidence="6">JCM 18015</strain>
    </source>
</reference>
<dbReference type="PIRSF" id="PIRSF038971">
    <property type="entry name" value="PhnM"/>
    <property type="match status" value="1"/>
</dbReference>
<evidence type="ECO:0000256" key="3">
    <source>
        <dbReference type="SAM" id="MobiDB-lite"/>
    </source>
</evidence>
<dbReference type="InterPro" id="IPR012696">
    <property type="entry name" value="PhnM"/>
</dbReference>
<organism evidence="5 6">
    <name type="scientific">[Roseibacterium] beibuensis</name>
    <dbReference type="NCBI Taxonomy" id="1193142"/>
    <lineage>
        <taxon>Bacteria</taxon>
        <taxon>Pseudomonadati</taxon>
        <taxon>Pseudomonadota</taxon>
        <taxon>Alphaproteobacteria</taxon>
        <taxon>Rhodobacterales</taxon>
        <taxon>Roseobacteraceae</taxon>
        <taxon>Roseicyclus</taxon>
    </lineage>
</organism>
<dbReference type="SUPFAM" id="SSF51556">
    <property type="entry name" value="Metallo-dependent hydrolases"/>
    <property type="match status" value="1"/>
</dbReference>
<dbReference type="Gene3D" id="2.30.40.10">
    <property type="entry name" value="Urease, subunit C, domain 1"/>
    <property type="match status" value="1"/>
</dbReference>
<dbReference type="PANTHER" id="PTHR11113:SF14">
    <property type="entry name" value="N-ACETYLGLUCOSAMINE-6-PHOSPHATE DEACETYLASE"/>
    <property type="match status" value="1"/>
</dbReference>
<dbReference type="InterPro" id="IPR011059">
    <property type="entry name" value="Metal-dep_hydrolase_composite"/>
</dbReference>
<dbReference type="Gene3D" id="3.20.20.140">
    <property type="entry name" value="Metal-dependent hydrolases"/>
    <property type="match status" value="1"/>
</dbReference>
<gene>
    <name evidence="5" type="ORF">GCM10023209_03180</name>
</gene>